<dbReference type="PANTHER" id="PTHR21180">
    <property type="entry name" value="ENDONUCLEASE/EXONUCLEASE/PHOSPHATASE FAMILY DOMAIN-CONTAINING PROTEIN 1"/>
    <property type="match status" value="1"/>
</dbReference>
<reference evidence="2 3" key="1">
    <citation type="submission" date="2018-05" db="EMBL/GenBank/DDBJ databases">
        <title>Freshwater and sediment microbial communities from various areas in North America, analyzing microbe dynamics in response to fracking.</title>
        <authorList>
            <person name="Lamendella R."/>
        </authorList>
    </citation>
    <scope>NUCLEOTIDE SEQUENCE [LARGE SCALE GENOMIC DNA]</scope>
    <source>
        <strain evidence="2 3">125B1</strain>
    </source>
</reference>
<feature type="signal peptide" evidence="1">
    <location>
        <begin position="1"/>
        <end position="23"/>
    </location>
</feature>
<proteinExistence type="predicted"/>
<dbReference type="RefSeq" id="WP_110075004.1">
    <property type="nucleotide sequence ID" value="NZ_QGTT01000002.1"/>
</dbReference>
<dbReference type="Gene3D" id="1.10.150.280">
    <property type="entry name" value="AF1531-like domain"/>
    <property type="match status" value="1"/>
</dbReference>
<dbReference type="InterPro" id="IPR004509">
    <property type="entry name" value="Competence_ComEA_HhH"/>
</dbReference>
<accession>A0A317QC29</accession>
<keyword evidence="3" id="KW-1185">Reference proteome</keyword>
<dbReference type="GO" id="GO:0015627">
    <property type="term" value="C:type II protein secretion system complex"/>
    <property type="evidence" value="ECO:0007669"/>
    <property type="project" value="TreeGrafter"/>
</dbReference>
<organism evidence="2 3">
    <name type="scientific">Pseudidiomarina maritima</name>
    <dbReference type="NCBI Taxonomy" id="519453"/>
    <lineage>
        <taxon>Bacteria</taxon>
        <taxon>Pseudomonadati</taxon>
        <taxon>Pseudomonadota</taxon>
        <taxon>Gammaproteobacteria</taxon>
        <taxon>Alteromonadales</taxon>
        <taxon>Idiomarinaceae</taxon>
        <taxon>Pseudidiomarina</taxon>
    </lineage>
</organism>
<evidence type="ECO:0000313" key="3">
    <source>
        <dbReference type="Proteomes" id="UP000246964"/>
    </source>
</evidence>
<sequence length="105" mass="11241">MLRKTLIFASMLSPLVLLQPAVAQPLLFAPAAVAMQEAASTPTVNINTASAEQLAMALTGVGLKRAEAIIKLREQLGTFSDANQLMQVKGIGPRMLELNKDRIVL</sequence>
<name>A0A317QC29_9GAMM</name>
<dbReference type="PANTHER" id="PTHR21180:SF32">
    <property type="entry name" value="ENDONUCLEASE_EXONUCLEASE_PHOSPHATASE FAMILY DOMAIN-CONTAINING PROTEIN 1"/>
    <property type="match status" value="1"/>
</dbReference>
<dbReference type="Pfam" id="PF12836">
    <property type="entry name" value="HHH_3"/>
    <property type="match status" value="1"/>
</dbReference>
<feature type="chain" id="PRO_5016329241" evidence="1">
    <location>
        <begin position="24"/>
        <end position="105"/>
    </location>
</feature>
<dbReference type="NCBIfam" id="TIGR00426">
    <property type="entry name" value="competence protein ComEA helix-hairpin-helix repeat region"/>
    <property type="match status" value="1"/>
</dbReference>
<dbReference type="Proteomes" id="UP000246964">
    <property type="component" value="Unassembled WGS sequence"/>
</dbReference>
<dbReference type="InterPro" id="IPR051675">
    <property type="entry name" value="Endo/Exo/Phosphatase_dom_1"/>
</dbReference>
<dbReference type="EMBL" id="QGTT01000002">
    <property type="protein sequence ID" value="PWW15053.1"/>
    <property type="molecule type" value="Genomic_DNA"/>
</dbReference>
<dbReference type="AlphaFoldDB" id="A0A317QC29"/>
<dbReference type="SUPFAM" id="SSF47781">
    <property type="entry name" value="RuvA domain 2-like"/>
    <property type="match status" value="1"/>
</dbReference>
<keyword evidence="1" id="KW-0732">Signal</keyword>
<dbReference type="GO" id="GO:0015628">
    <property type="term" value="P:protein secretion by the type II secretion system"/>
    <property type="evidence" value="ECO:0007669"/>
    <property type="project" value="TreeGrafter"/>
</dbReference>
<evidence type="ECO:0000256" key="1">
    <source>
        <dbReference type="SAM" id="SignalP"/>
    </source>
</evidence>
<dbReference type="InterPro" id="IPR010994">
    <property type="entry name" value="RuvA_2-like"/>
</dbReference>
<gene>
    <name evidence="2" type="ORF">DET45_10251</name>
</gene>
<comment type="caution">
    <text evidence="2">The sequence shown here is derived from an EMBL/GenBank/DDBJ whole genome shotgun (WGS) entry which is preliminary data.</text>
</comment>
<protein>
    <submittedName>
        <fullName evidence="2">Competence protein ComEA</fullName>
    </submittedName>
</protein>
<evidence type="ECO:0000313" key="2">
    <source>
        <dbReference type="EMBL" id="PWW15053.1"/>
    </source>
</evidence>
<dbReference type="OrthoDB" id="7510573at2"/>